<feature type="signal peptide" evidence="1">
    <location>
        <begin position="1"/>
        <end position="31"/>
    </location>
</feature>
<name>A0A9E8SET1_9FLAO</name>
<dbReference type="EMBL" id="CP113088">
    <property type="protein sequence ID" value="WAC03546.1"/>
    <property type="molecule type" value="Genomic_DNA"/>
</dbReference>
<feature type="chain" id="PRO_5038834437" evidence="1">
    <location>
        <begin position="32"/>
        <end position="412"/>
    </location>
</feature>
<reference evidence="2" key="1">
    <citation type="submission" date="2022-11" db="EMBL/GenBank/DDBJ databases">
        <title>Lacinutrix neustonica HL-RS19T sp. nov., isolated from the surface microlayer sample of brackish Lake Shihwa.</title>
        <authorList>
            <person name="Choi J.Y."/>
            <person name="Hwang C.Y."/>
        </authorList>
    </citation>
    <scope>NUCLEOTIDE SEQUENCE</scope>
    <source>
        <strain evidence="2">HL-RS19</strain>
    </source>
</reference>
<dbReference type="InterPro" id="IPR008969">
    <property type="entry name" value="CarboxyPept-like_regulatory"/>
</dbReference>
<dbReference type="SUPFAM" id="SSF49464">
    <property type="entry name" value="Carboxypeptidase regulatory domain-like"/>
    <property type="match status" value="1"/>
</dbReference>
<keyword evidence="1" id="KW-0732">Signal</keyword>
<evidence type="ECO:0000256" key="1">
    <source>
        <dbReference type="SAM" id="SignalP"/>
    </source>
</evidence>
<dbReference type="KEGG" id="lnu:N7U66_08745"/>
<keyword evidence="2" id="KW-0645">Protease</keyword>
<proteinExistence type="predicted"/>
<organism evidence="2 3">
    <name type="scientific">Lacinutrix neustonica</name>
    <dbReference type="NCBI Taxonomy" id="2980107"/>
    <lineage>
        <taxon>Bacteria</taxon>
        <taxon>Pseudomonadati</taxon>
        <taxon>Bacteroidota</taxon>
        <taxon>Flavobacteriia</taxon>
        <taxon>Flavobacteriales</taxon>
        <taxon>Flavobacteriaceae</taxon>
        <taxon>Lacinutrix</taxon>
    </lineage>
</organism>
<dbReference type="GO" id="GO:0004180">
    <property type="term" value="F:carboxypeptidase activity"/>
    <property type="evidence" value="ECO:0007669"/>
    <property type="project" value="UniProtKB-KW"/>
</dbReference>
<accession>A0A9E8SET1</accession>
<keyword evidence="2" id="KW-0378">Hydrolase</keyword>
<evidence type="ECO:0000313" key="3">
    <source>
        <dbReference type="Proteomes" id="UP001164705"/>
    </source>
</evidence>
<dbReference type="RefSeq" id="WP_267678151.1">
    <property type="nucleotide sequence ID" value="NZ_CP113088.1"/>
</dbReference>
<protein>
    <submittedName>
        <fullName evidence="2">Carboxypeptidase-like regulatory domain-containing protein</fullName>
    </submittedName>
</protein>
<dbReference type="Pfam" id="PF13715">
    <property type="entry name" value="CarbopepD_reg_2"/>
    <property type="match status" value="1"/>
</dbReference>
<dbReference type="AlphaFoldDB" id="A0A9E8SET1"/>
<evidence type="ECO:0000313" key="2">
    <source>
        <dbReference type="EMBL" id="WAC03546.1"/>
    </source>
</evidence>
<sequence>MKPFIPNNVHYYKRLSFFCLFFILCTLFVCAQNSKEFRGKVVDSESNKELALADLLVVGTNISTITNADGEFLLKVPNEHVSKSVLISFLGYKSQEIPLSEFETNKTKIKLVMAATVLARVDINTPKDAESLVRRTLASKGENYINQEAIMTSFYRETIKKRNKNASLSEAVLKIHKQPYTSNKKDAISIVKARKNTIYSRLDTVALKLQGGPFSTLYTDIIKYQEYIFTAENLSNYEFTFNRSTQINNHLIYVVAFKQKEEITEPLYYGQLFIDAETYALTSATYNLNVSDREAASKLFVRKKPRKARVYPTEAAYRINYRVKNGKWYFGYSNILLTFKVNWENKLFNSRYTLQSEMAITDWNQDTTTFTSSPKDRLRPNSILVDKASVFLTLDFGVNIILLNPKNRLRMP</sequence>
<keyword evidence="2" id="KW-0121">Carboxypeptidase</keyword>
<dbReference type="Proteomes" id="UP001164705">
    <property type="component" value="Chromosome"/>
</dbReference>
<keyword evidence="3" id="KW-1185">Reference proteome</keyword>
<gene>
    <name evidence="2" type="ORF">N7U66_08745</name>
</gene>